<proteinExistence type="predicted"/>
<feature type="region of interest" description="Disordered" evidence="1">
    <location>
        <begin position="22"/>
        <end position="45"/>
    </location>
</feature>
<protein>
    <submittedName>
        <fullName evidence="2">Uncharacterized protein</fullName>
    </submittedName>
</protein>
<accession>A0ABQ6JD50</accession>
<comment type="caution">
    <text evidence="2">The sequence shown here is derived from an EMBL/GenBank/DDBJ whole genome shotgun (WGS) entry which is preliminary data.</text>
</comment>
<gene>
    <name evidence="2" type="ORF">GCM10025868_03800</name>
</gene>
<organism evidence="2 3">
    <name type="scientific">Angustibacter aerolatus</name>
    <dbReference type="NCBI Taxonomy" id="1162965"/>
    <lineage>
        <taxon>Bacteria</taxon>
        <taxon>Bacillati</taxon>
        <taxon>Actinomycetota</taxon>
        <taxon>Actinomycetes</taxon>
        <taxon>Kineosporiales</taxon>
        <taxon>Kineosporiaceae</taxon>
    </lineage>
</organism>
<sequence>MTANQTKVFALPDGKWTLQTATTVPVNPSGSQTKDLKATDARSRP</sequence>
<evidence type="ECO:0000256" key="1">
    <source>
        <dbReference type="SAM" id="MobiDB-lite"/>
    </source>
</evidence>
<keyword evidence="3" id="KW-1185">Reference proteome</keyword>
<name>A0ABQ6JD50_9ACTN</name>
<feature type="compositionally biased region" description="Basic and acidic residues" evidence="1">
    <location>
        <begin position="34"/>
        <end position="45"/>
    </location>
</feature>
<evidence type="ECO:0000313" key="3">
    <source>
        <dbReference type="Proteomes" id="UP001157017"/>
    </source>
</evidence>
<dbReference type="Proteomes" id="UP001157017">
    <property type="component" value="Unassembled WGS sequence"/>
</dbReference>
<evidence type="ECO:0000313" key="2">
    <source>
        <dbReference type="EMBL" id="GMA85130.1"/>
    </source>
</evidence>
<reference evidence="3" key="1">
    <citation type="journal article" date="2019" name="Int. J. Syst. Evol. Microbiol.">
        <title>The Global Catalogue of Microorganisms (GCM) 10K type strain sequencing project: providing services to taxonomists for standard genome sequencing and annotation.</title>
        <authorList>
            <consortium name="The Broad Institute Genomics Platform"/>
            <consortium name="The Broad Institute Genome Sequencing Center for Infectious Disease"/>
            <person name="Wu L."/>
            <person name="Ma J."/>
        </authorList>
    </citation>
    <scope>NUCLEOTIDE SEQUENCE [LARGE SCALE GENOMIC DNA]</scope>
    <source>
        <strain evidence="3">NBRC 108730</strain>
    </source>
</reference>
<dbReference type="EMBL" id="BSUZ01000001">
    <property type="protein sequence ID" value="GMA85130.1"/>
    <property type="molecule type" value="Genomic_DNA"/>
</dbReference>
<feature type="compositionally biased region" description="Polar residues" evidence="1">
    <location>
        <begin position="22"/>
        <end position="33"/>
    </location>
</feature>